<keyword evidence="8" id="KW-1185">Reference proteome</keyword>
<evidence type="ECO:0000256" key="1">
    <source>
        <dbReference type="ARBA" id="ARBA00004141"/>
    </source>
</evidence>
<dbReference type="GeneID" id="25903769"/>
<evidence type="ECO:0000256" key="2">
    <source>
        <dbReference type="ARBA" id="ARBA00022692"/>
    </source>
</evidence>
<feature type="domain" description="GtrA/DPMS transmembrane" evidence="6">
    <location>
        <begin position="32"/>
        <end position="145"/>
    </location>
</feature>
<comment type="subcellular location">
    <subcellularLocation>
        <location evidence="1">Membrane</location>
        <topology evidence="1">Multi-pass membrane protein</topology>
    </subcellularLocation>
</comment>
<dbReference type="GO" id="GO:0000271">
    <property type="term" value="P:polysaccharide biosynthetic process"/>
    <property type="evidence" value="ECO:0007669"/>
    <property type="project" value="InterPro"/>
</dbReference>
<name>A0A0L0G6D8_9EUKA</name>
<dbReference type="Pfam" id="PF04138">
    <property type="entry name" value="GtrA_DPMS_TM"/>
    <property type="match status" value="1"/>
</dbReference>
<feature type="transmembrane region" description="Helical" evidence="5">
    <location>
        <begin position="127"/>
        <end position="144"/>
    </location>
</feature>
<evidence type="ECO:0000256" key="4">
    <source>
        <dbReference type="ARBA" id="ARBA00023136"/>
    </source>
</evidence>
<dbReference type="Proteomes" id="UP000054560">
    <property type="component" value="Unassembled WGS sequence"/>
</dbReference>
<evidence type="ECO:0000259" key="6">
    <source>
        <dbReference type="Pfam" id="PF04138"/>
    </source>
</evidence>
<dbReference type="OrthoDB" id="199351at2759"/>
<dbReference type="EMBL" id="KQ241759">
    <property type="protein sequence ID" value="KNC84519.1"/>
    <property type="molecule type" value="Genomic_DNA"/>
</dbReference>
<evidence type="ECO:0000313" key="8">
    <source>
        <dbReference type="Proteomes" id="UP000054560"/>
    </source>
</evidence>
<dbReference type="InterPro" id="IPR007267">
    <property type="entry name" value="GtrA_DPMS_TM"/>
</dbReference>
<evidence type="ECO:0000256" key="3">
    <source>
        <dbReference type="ARBA" id="ARBA00022989"/>
    </source>
</evidence>
<accession>A0A0L0G6D8</accession>
<evidence type="ECO:0000256" key="5">
    <source>
        <dbReference type="SAM" id="Phobius"/>
    </source>
</evidence>
<evidence type="ECO:0000313" key="7">
    <source>
        <dbReference type="EMBL" id="KNC84519.1"/>
    </source>
</evidence>
<sequence length="154" mass="17054">MSDLKPLTNRKNIPEESSGAYKPLSLIPEVGRFALSGGIGNTIFFKLNQYLFQDVGISGSISWTLAYLLSIPLQQILHRHIVYLGVKNGTSSYFVELFRLYVSYSMSIVVGLLLSYVMEQLGVDHDVAWGVNVIATGIVSYVMVNRAMGKQTTD</sequence>
<dbReference type="GO" id="GO:0016020">
    <property type="term" value="C:membrane"/>
    <property type="evidence" value="ECO:0007669"/>
    <property type="project" value="UniProtKB-SubCell"/>
</dbReference>
<gene>
    <name evidence="7" type="ORF">SARC_03265</name>
</gene>
<organism evidence="7 8">
    <name type="scientific">Sphaeroforma arctica JP610</name>
    <dbReference type="NCBI Taxonomy" id="667725"/>
    <lineage>
        <taxon>Eukaryota</taxon>
        <taxon>Ichthyosporea</taxon>
        <taxon>Ichthyophonida</taxon>
        <taxon>Sphaeroforma</taxon>
    </lineage>
</organism>
<dbReference type="AlphaFoldDB" id="A0A0L0G6D8"/>
<dbReference type="RefSeq" id="XP_014158421.1">
    <property type="nucleotide sequence ID" value="XM_014302946.1"/>
</dbReference>
<keyword evidence="4 5" id="KW-0472">Membrane</keyword>
<feature type="transmembrane region" description="Helical" evidence="5">
    <location>
        <begin position="97"/>
        <end position="115"/>
    </location>
</feature>
<keyword evidence="2 5" id="KW-0812">Transmembrane</keyword>
<protein>
    <recommendedName>
        <fullName evidence="6">GtrA/DPMS transmembrane domain-containing protein</fullName>
    </recommendedName>
</protein>
<proteinExistence type="predicted"/>
<reference evidence="7 8" key="1">
    <citation type="submission" date="2011-02" db="EMBL/GenBank/DDBJ databases">
        <title>The Genome Sequence of Sphaeroforma arctica JP610.</title>
        <authorList>
            <consortium name="The Broad Institute Genome Sequencing Platform"/>
            <person name="Russ C."/>
            <person name="Cuomo C."/>
            <person name="Young S.K."/>
            <person name="Zeng Q."/>
            <person name="Gargeya S."/>
            <person name="Alvarado L."/>
            <person name="Berlin A."/>
            <person name="Chapman S.B."/>
            <person name="Chen Z."/>
            <person name="Freedman E."/>
            <person name="Gellesch M."/>
            <person name="Goldberg J."/>
            <person name="Griggs A."/>
            <person name="Gujja S."/>
            <person name="Heilman E."/>
            <person name="Heiman D."/>
            <person name="Howarth C."/>
            <person name="Mehta T."/>
            <person name="Neiman D."/>
            <person name="Pearson M."/>
            <person name="Roberts A."/>
            <person name="Saif S."/>
            <person name="Shea T."/>
            <person name="Shenoy N."/>
            <person name="Sisk P."/>
            <person name="Stolte C."/>
            <person name="Sykes S."/>
            <person name="White J."/>
            <person name="Yandava C."/>
            <person name="Burger G."/>
            <person name="Gray M.W."/>
            <person name="Holland P.W.H."/>
            <person name="King N."/>
            <person name="Lang F.B.F."/>
            <person name="Roger A.J."/>
            <person name="Ruiz-Trillo I."/>
            <person name="Haas B."/>
            <person name="Nusbaum C."/>
            <person name="Birren B."/>
        </authorList>
    </citation>
    <scope>NUCLEOTIDE SEQUENCE [LARGE SCALE GENOMIC DNA]</scope>
    <source>
        <strain evidence="7 8">JP610</strain>
    </source>
</reference>
<keyword evidence="3 5" id="KW-1133">Transmembrane helix</keyword>